<gene>
    <name evidence="2" type="ORF">A3A71_03285</name>
</gene>
<feature type="domain" description="IstB-like ATP-binding" evidence="1">
    <location>
        <begin position="9"/>
        <end position="96"/>
    </location>
</feature>
<sequence length="110" mass="12327">MLSSTTHGRTRALLRKVDLLVLDELGFVPLPASGAELLFDVVSDRYERGSIVLTTNLPFEEWISVLASEALVHAMLDRLTHHVHILEMNGQSYRLAYSLAKARDNPKTRA</sequence>
<organism evidence="2 3">
    <name type="scientific">Candidatus Berkelbacteria bacterium RIFCSPLOWO2_01_FULL_50_28</name>
    <dbReference type="NCBI Taxonomy" id="1797471"/>
    <lineage>
        <taxon>Bacteria</taxon>
        <taxon>Candidatus Berkelbacteria</taxon>
    </lineage>
</organism>
<dbReference type="InterPro" id="IPR002611">
    <property type="entry name" value="IstB_ATP-bd"/>
</dbReference>
<dbReference type="InterPro" id="IPR027417">
    <property type="entry name" value="P-loop_NTPase"/>
</dbReference>
<accession>A0A1F5ECZ8</accession>
<dbReference type="Gene3D" id="3.40.50.300">
    <property type="entry name" value="P-loop containing nucleotide triphosphate hydrolases"/>
    <property type="match status" value="1"/>
</dbReference>
<proteinExistence type="predicted"/>
<evidence type="ECO:0000313" key="2">
    <source>
        <dbReference type="EMBL" id="OGD65084.1"/>
    </source>
</evidence>
<reference evidence="2 3" key="1">
    <citation type="journal article" date="2016" name="Nat. Commun.">
        <title>Thousands of microbial genomes shed light on interconnected biogeochemical processes in an aquifer system.</title>
        <authorList>
            <person name="Anantharaman K."/>
            <person name="Brown C.T."/>
            <person name="Hug L.A."/>
            <person name="Sharon I."/>
            <person name="Castelle C.J."/>
            <person name="Probst A.J."/>
            <person name="Thomas B.C."/>
            <person name="Singh A."/>
            <person name="Wilkins M.J."/>
            <person name="Karaoz U."/>
            <person name="Brodie E.L."/>
            <person name="Williams K.H."/>
            <person name="Hubbard S.S."/>
            <person name="Banfield J.F."/>
        </authorList>
    </citation>
    <scope>NUCLEOTIDE SEQUENCE [LARGE SCALE GENOMIC DNA]</scope>
</reference>
<name>A0A1F5ECZ8_9BACT</name>
<evidence type="ECO:0000313" key="3">
    <source>
        <dbReference type="Proteomes" id="UP000177481"/>
    </source>
</evidence>
<dbReference type="GO" id="GO:0005524">
    <property type="term" value="F:ATP binding"/>
    <property type="evidence" value="ECO:0007669"/>
    <property type="project" value="InterPro"/>
</dbReference>
<protein>
    <recommendedName>
        <fullName evidence="1">IstB-like ATP-binding domain-containing protein</fullName>
    </recommendedName>
</protein>
<dbReference type="Pfam" id="PF01695">
    <property type="entry name" value="IstB_IS21"/>
    <property type="match status" value="1"/>
</dbReference>
<dbReference type="EMBL" id="MEZX01000001">
    <property type="protein sequence ID" value="OGD65084.1"/>
    <property type="molecule type" value="Genomic_DNA"/>
</dbReference>
<dbReference type="Proteomes" id="UP000177481">
    <property type="component" value="Unassembled WGS sequence"/>
</dbReference>
<dbReference type="AlphaFoldDB" id="A0A1F5ECZ8"/>
<evidence type="ECO:0000259" key="1">
    <source>
        <dbReference type="Pfam" id="PF01695"/>
    </source>
</evidence>
<comment type="caution">
    <text evidence="2">The sequence shown here is derived from an EMBL/GenBank/DDBJ whole genome shotgun (WGS) entry which is preliminary data.</text>
</comment>
<dbReference type="SUPFAM" id="SSF52540">
    <property type="entry name" value="P-loop containing nucleoside triphosphate hydrolases"/>
    <property type="match status" value="1"/>
</dbReference>
<dbReference type="STRING" id="1797471.A3A71_03285"/>